<dbReference type="SUPFAM" id="SSF56281">
    <property type="entry name" value="Metallo-hydrolase/oxidoreductase"/>
    <property type="match status" value="1"/>
</dbReference>
<dbReference type="GeneID" id="19269835"/>
<accession>W3XCP3</accession>
<dbReference type="InterPro" id="IPR036866">
    <property type="entry name" value="RibonucZ/Hydroxyglut_hydro"/>
</dbReference>
<dbReference type="PANTHER" id="PTHR42978:SF5">
    <property type="entry name" value="METALLO-BETA-LACTAMASE DOMAIN-CONTAINING PROTEIN"/>
    <property type="match status" value="1"/>
</dbReference>
<dbReference type="SMART" id="SM00849">
    <property type="entry name" value="Lactamase_B"/>
    <property type="match status" value="1"/>
</dbReference>
<evidence type="ECO:0000259" key="5">
    <source>
        <dbReference type="SMART" id="SM00849"/>
    </source>
</evidence>
<dbReference type="GO" id="GO:0046872">
    <property type="term" value="F:metal ion binding"/>
    <property type="evidence" value="ECO:0007669"/>
    <property type="project" value="UniProtKB-KW"/>
</dbReference>
<name>W3XCP3_PESFW</name>
<organism evidence="6 7">
    <name type="scientific">Pestalotiopsis fici (strain W106-1 / CGMCC3.15140)</name>
    <dbReference type="NCBI Taxonomy" id="1229662"/>
    <lineage>
        <taxon>Eukaryota</taxon>
        <taxon>Fungi</taxon>
        <taxon>Dikarya</taxon>
        <taxon>Ascomycota</taxon>
        <taxon>Pezizomycotina</taxon>
        <taxon>Sordariomycetes</taxon>
        <taxon>Xylariomycetidae</taxon>
        <taxon>Amphisphaeriales</taxon>
        <taxon>Sporocadaceae</taxon>
        <taxon>Pestalotiopsis</taxon>
    </lineage>
</organism>
<keyword evidence="2" id="KW-0479">Metal-binding</keyword>
<dbReference type="CDD" id="cd07730">
    <property type="entry name" value="metallo-hydrolase-like_MBL-fold"/>
    <property type="match status" value="1"/>
</dbReference>
<dbReference type="OMA" id="LCHHGGE"/>
<dbReference type="Proteomes" id="UP000030651">
    <property type="component" value="Unassembled WGS sequence"/>
</dbReference>
<evidence type="ECO:0000313" key="6">
    <source>
        <dbReference type="EMBL" id="ETS82946.1"/>
    </source>
</evidence>
<proteinExistence type="inferred from homology"/>
<dbReference type="OrthoDB" id="10250730at2759"/>
<keyword evidence="7" id="KW-1185">Reference proteome</keyword>
<evidence type="ECO:0000256" key="1">
    <source>
        <dbReference type="ARBA" id="ARBA00007749"/>
    </source>
</evidence>
<dbReference type="KEGG" id="pfy:PFICI_04822"/>
<dbReference type="InterPro" id="IPR001279">
    <property type="entry name" value="Metallo-B-lactamas"/>
</dbReference>
<keyword evidence="3" id="KW-0378">Hydrolase</keyword>
<dbReference type="EMBL" id="KI912111">
    <property type="protein sequence ID" value="ETS82946.1"/>
    <property type="molecule type" value="Genomic_DNA"/>
</dbReference>
<reference evidence="7" key="1">
    <citation type="journal article" date="2015" name="BMC Genomics">
        <title>Genomic and transcriptomic analysis of the endophytic fungus Pestalotiopsis fici reveals its lifestyle and high potential for synthesis of natural products.</title>
        <authorList>
            <person name="Wang X."/>
            <person name="Zhang X."/>
            <person name="Liu L."/>
            <person name="Xiang M."/>
            <person name="Wang W."/>
            <person name="Sun X."/>
            <person name="Che Y."/>
            <person name="Guo L."/>
            <person name="Liu G."/>
            <person name="Guo L."/>
            <person name="Wang C."/>
            <person name="Yin W.B."/>
            <person name="Stadler M."/>
            <person name="Zhang X."/>
            <person name="Liu X."/>
        </authorList>
    </citation>
    <scope>NUCLEOTIDE SEQUENCE [LARGE SCALE GENOMIC DNA]</scope>
    <source>
        <strain evidence="7">W106-1 / CGMCC3.15140</strain>
    </source>
</reference>
<dbReference type="HOGENOM" id="CLU_030571_1_0_1"/>
<dbReference type="AlphaFoldDB" id="W3XCP3"/>
<keyword evidence="4" id="KW-0862">Zinc</keyword>
<dbReference type="GO" id="GO:0016787">
    <property type="term" value="F:hydrolase activity"/>
    <property type="evidence" value="ECO:0007669"/>
    <property type="project" value="UniProtKB-KW"/>
</dbReference>
<dbReference type="eggNOG" id="ENOG502S1A6">
    <property type="taxonomic scope" value="Eukaryota"/>
</dbReference>
<evidence type="ECO:0000256" key="3">
    <source>
        <dbReference type="ARBA" id="ARBA00022801"/>
    </source>
</evidence>
<dbReference type="Gene3D" id="3.60.15.10">
    <property type="entry name" value="Ribonuclease Z/Hydroxyacylglutathione hydrolase-like"/>
    <property type="match status" value="1"/>
</dbReference>
<dbReference type="InterPro" id="IPR051013">
    <property type="entry name" value="MBL_superfamily_lactonases"/>
</dbReference>
<feature type="domain" description="Metallo-beta-lactamase" evidence="5">
    <location>
        <begin position="49"/>
        <end position="260"/>
    </location>
</feature>
<sequence length="360" mass="40183">MTAKPIFNVPSGATAKVSIIDSTLRISNMKFDYLMGPPVNGFDEMDKLPTWSFLVESSTGHKVLFDLGVPKDKNVFTPSVRKDIEHYGWDLHVDKDVAEILKENGTDPSDISSVIWSHFHLDHIGDISTFPSSTELVVGPGFKQNFGRGYPTDPESPVRESYWENRKLREISYDESDLLVLKIGSFRAFDFFGDGSFYLLDTPGHAVGHLAGLARTTRDPDTFIFMGGDLCHHGGELRPTPHDPVPDAVKFPLPGALRAHMSVCPGGGDFRKLNVQRGRREDEPFFDTQVAADMKQALETIEKTQAADVQDNVFFIFAHDTSISGVVNLFPKPANDWQAQSWREKTHWGFLRDLCPGVIS</sequence>
<comment type="similarity">
    <text evidence="1">Belongs to the metallo-beta-lactamase superfamily.</text>
</comment>
<gene>
    <name evidence="6" type="ORF">PFICI_04822</name>
</gene>
<dbReference type="InParanoid" id="W3XCP3"/>
<dbReference type="RefSeq" id="XP_007831594.1">
    <property type="nucleotide sequence ID" value="XM_007833403.1"/>
</dbReference>
<protein>
    <recommendedName>
        <fullName evidence="5">Metallo-beta-lactamase domain-containing protein</fullName>
    </recommendedName>
</protein>
<dbReference type="PANTHER" id="PTHR42978">
    <property type="entry name" value="QUORUM-QUENCHING LACTONASE YTNP-RELATED-RELATED"/>
    <property type="match status" value="1"/>
</dbReference>
<evidence type="ECO:0000313" key="7">
    <source>
        <dbReference type="Proteomes" id="UP000030651"/>
    </source>
</evidence>
<dbReference type="Pfam" id="PF00753">
    <property type="entry name" value="Lactamase_B"/>
    <property type="match status" value="1"/>
</dbReference>
<evidence type="ECO:0000256" key="4">
    <source>
        <dbReference type="ARBA" id="ARBA00022833"/>
    </source>
</evidence>
<evidence type="ECO:0000256" key="2">
    <source>
        <dbReference type="ARBA" id="ARBA00022723"/>
    </source>
</evidence>